<evidence type="ECO:0000256" key="3">
    <source>
        <dbReference type="ARBA" id="ARBA00004496"/>
    </source>
</evidence>
<keyword evidence="20" id="KW-1133">Transmembrane helix</keyword>
<dbReference type="SMART" id="SM00387">
    <property type="entry name" value="HATPase_c"/>
    <property type="match status" value="1"/>
</dbReference>
<evidence type="ECO:0000256" key="11">
    <source>
        <dbReference type="ARBA" id="ARBA00022741"/>
    </source>
</evidence>
<dbReference type="EMBL" id="JAZHOU010000008">
    <property type="protein sequence ID" value="MEF3080531.1"/>
    <property type="molecule type" value="Genomic_DNA"/>
</dbReference>
<dbReference type="Pfam" id="PF02518">
    <property type="entry name" value="HATPase_c"/>
    <property type="match status" value="1"/>
</dbReference>
<keyword evidence="13 22" id="KW-0067">ATP-binding</keyword>
<keyword evidence="12" id="KW-0418">Kinase</keyword>
<evidence type="ECO:0000313" key="23">
    <source>
        <dbReference type="Proteomes" id="UP001356704"/>
    </source>
</evidence>
<dbReference type="Gene3D" id="3.30.565.10">
    <property type="entry name" value="Histidine kinase-like ATPase, C-terminal domain"/>
    <property type="match status" value="1"/>
</dbReference>
<evidence type="ECO:0000256" key="17">
    <source>
        <dbReference type="ARBA" id="ARBA00024827"/>
    </source>
</evidence>
<keyword evidence="8" id="KW-0597">Phosphoprotein</keyword>
<dbReference type="PROSITE" id="PS50109">
    <property type="entry name" value="HIS_KIN"/>
    <property type="match status" value="1"/>
</dbReference>
<evidence type="ECO:0000256" key="19">
    <source>
        <dbReference type="SAM" id="Coils"/>
    </source>
</evidence>
<comment type="cofactor">
    <cofactor evidence="2">
        <name>[4Fe-4S] cluster</name>
        <dbReference type="ChEBI" id="CHEBI:49883"/>
    </cofactor>
</comment>
<dbReference type="InterPro" id="IPR004358">
    <property type="entry name" value="Sig_transdc_His_kin-like_C"/>
</dbReference>
<accession>A0ABU7W996</accession>
<dbReference type="InterPro" id="IPR050482">
    <property type="entry name" value="Sensor_HK_TwoCompSys"/>
</dbReference>
<keyword evidence="9" id="KW-0808">Transferase</keyword>
<comment type="subcellular location">
    <subcellularLocation>
        <location evidence="3">Cytoplasm</location>
    </subcellularLocation>
</comment>
<feature type="transmembrane region" description="Helical" evidence="20">
    <location>
        <begin position="378"/>
        <end position="397"/>
    </location>
</feature>
<dbReference type="Gene3D" id="1.20.5.1930">
    <property type="match status" value="1"/>
</dbReference>
<sequence length="632" mass="73166">MDSVYLMFVFLSNLKKHISKSVLFFLFPFFLFGQTEESTFLSLYNSGEYEKAKNYANKVENSQLALEFIKFLDVIQYGEFDQIDLKYIPDSKKDKRIIVFNNINKALKYYLKDGSELKAYTLLKESFNISEKIGNKSLICLTSKLLLEIYSRTLFTLNDKSYKYVIENYKNYANNNYDRKLAEYYDYKITMRFFFQDSTETLRRKYNKINSLYKNDGLNFNTAKLYLSNSAYHNRITRNTDSSFYFLNKAKPFFAVEKGYFENEKSIALKINLASLYFKENKFNQSLDELSQVKINRDDYIYRILDSYVNLYKYYNYNALGDSINALIFHNKALNQQLVQNQTRNLQLVSEYETKYESEKKEKQNLLLEQQKTKNQNIAIALGGSLALGSIIAFLIFKNTKRKQKLAEQEKEIESQKLATVLKEQELTAIDAMIEGQEKERQRIANDLHDDLGGLMATVKLHFNALKDKDSPELFEKTNSLIEEAYQKVRTVAHAKNSGVIAKQGLLKAVENMAEKISASNKIEIEVIDHGLDNRLENSLELTLFRIIQELITNVIKHAEATEVTIHLTNHDDTINIMVEDNGKGFSPNQVTKTKAGMGISSIDKRVEHLDGKMTIESEKNKGTTVIIDIPI</sequence>
<dbReference type="PANTHER" id="PTHR24421">
    <property type="entry name" value="NITRATE/NITRITE SENSOR PROTEIN NARX-RELATED"/>
    <property type="match status" value="1"/>
</dbReference>
<evidence type="ECO:0000256" key="8">
    <source>
        <dbReference type="ARBA" id="ARBA00022553"/>
    </source>
</evidence>
<reference evidence="22 23" key="1">
    <citation type="submission" date="2024-02" db="EMBL/GenBank/DDBJ databases">
        <title>Winogradskyella poriferorum JCM 12885.</title>
        <authorList>
            <person name="Zhang D.-F."/>
            <person name="Fu Z.-Y."/>
        </authorList>
    </citation>
    <scope>NUCLEOTIDE SEQUENCE [LARGE SCALE GENOMIC DNA]</scope>
    <source>
        <strain evidence="22 23">JCM 12885</strain>
    </source>
</reference>
<dbReference type="PANTHER" id="PTHR24421:SF10">
    <property type="entry name" value="NITRATE_NITRITE SENSOR PROTEIN NARQ"/>
    <property type="match status" value="1"/>
</dbReference>
<gene>
    <name evidence="22" type="ORF">V1468_16065</name>
</gene>
<dbReference type="InterPro" id="IPR003594">
    <property type="entry name" value="HATPase_dom"/>
</dbReference>
<comment type="function">
    <text evidence="17">Member of the two-component regulatory system NreB/NreC involved in the control of dissimilatory nitrate/nitrite reduction in response to oxygen. NreB functions as a direct oxygen sensor histidine kinase which is autophosphorylated, in the absence of oxygen, probably at the conserved histidine residue, and transfers its phosphate group probably to a conserved aspartate residue of NreC. NreB/NreC activates the expression of the nitrate (narGHJI) and nitrite (nir) reductase operons, as well as the putative nitrate transporter gene narT.</text>
</comment>
<dbReference type="EC" id="2.7.13.3" evidence="4"/>
<comment type="caution">
    <text evidence="22">The sequence shown here is derived from an EMBL/GenBank/DDBJ whole genome shotgun (WGS) entry which is preliminary data.</text>
</comment>
<dbReference type="InterPro" id="IPR036890">
    <property type="entry name" value="HATPase_C_sf"/>
</dbReference>
<keyword evidence="10" id="KW-0479">Metal-binding</keyword>
<proteinExistence type="predicted"/>
<dbReference type="Pfam" id="PF07730">
    <property type="entry name" value="HisKA_3"/>
    <property type="match status" value="1"/>
</dbReference>
<keyword evidence="11" id="KW-0547">Nucleotide-binding</keyword>
<keyword evidence="14" id="KW-0408">Iron</keyword>
<evidence type="ECO:0000256" key="12">
    <source>
        <dbReference type="ARBA" id="ARBA00022777"/>
    </source>
</evidence>
<dbReference type="PRINTS" id="PR00344">
    <property type="entry name" value="BCTRLSENSOR"/>
</dbReference>
<keyword evidence="16" id="KW-0411">Iron-sulfur</keyword>
<dbReference type="InterPro" id="IPR005467">
    <property type="entry name" value="His_kinase_dom"/>
</dbReference>
<dbReference type="InterPro" id="IPR011712">
    <property type="entry name" value="Sig_transdc_His_kin_sub3_dim/P"/>
</dbReference>
<organism evidence="22 23">
    <name type="scientific">Winogradskyella poriferorum</name>
    <dbReference type="NCBI Taxonomy" id="307627"/>
    <lineage>
        <taxon>Bacteria</taxon>
        <taxon>Pseudomonadati</taxon>
        <taxon>Bacteroidota</taxon>
        <taxon>Flavobacteriia</taxon>
        <taxon>Flavobacteriales</taxon>
        <taxon>Flavobacteriaceae</taxon>
        <taxon>Winogradskyella</taxon>
    </lineage>
</organism>
<evidence type="ECO:0000256" key="7">
    <source>
        <dbReference type="ARBA" id="ARBA00022490"/>
    </source>
</evidence>
<evidence type="ECO:0000256" key="15">
    <source>
        <dbReference type="ARBA" id="ARBA00023012"/>
    </source>
</evidence>
<evidence type="ECO:0000256" key="1">
    <source>
        <dbReference type="ARBA" id="ARBA00000085"/>
    </source>
</evidence>
<keyword evidence="20" id="KW-0812">Transmembrane</keyword>
<evidence type="ECO:0000256" key="2">
    <source>
        <dbReference type="ARBA" id="ARBA00001966"/>
    </source>
</evidence>
<evidence type="ECO:0000256" key="9">
    <source>
        <dbReference type="ARBA" id="ARBA00022679"/>
    </source>
</evidence>
<evidence type="ECO:0000256" key="5">
    <source>
        <dbReference type="ARBA" id="ARBA00017322"/>
    </source>
</evidence>
<protein>
    <recommendedName>
        <fullName evidence="5">Oxygen sensor histidine kinase NreB</fullName>
        <ecNumber evidence="4">2.7.13.3</ecNumber>
    </recommendedName>
    <alternativeName>
        <fullName evidence="18">Nitrogen regulation protein B</fullName>
    </alternativeName>
</protein>
<evidence type="ECO:0000256" key="14">
    <source>
        <dbReference type="ARBA" id="ARBA00023004"/>
    </source>
</evidence>
<dbReference type="SUPFAM" id="SSF55874">
    <property type="entry name" value="ATPase domain of HSP90 chaperone/DNA topoisomerase II/histidine kinase"/>
    <property type="match status" value="1"/>
</dbReference>
<evidence type="ECO:0000256" key="20">
    <source>
        <dbReference type="SAM" id="Phobius"/>
    </source>
</evidence>
<feature type="domain" description="Histidine kinase" evidence="21">
    <location>
        <begin position="443"/>
        <end position="632"/>
    </location>
</feature>
<evidence type="ECO:0000256" key="4">
    <source>
        <dbReference type="ARBA" id="ARBA00012438"/>
    </source>
</evidence>
<evidence type="ECO:0000256" key="16">
    <source>
        <dbReference type="ARBA" id="ARBA00023014"/>
    </source>
</evidence>
<name>A0ABU7W996_9FLAO</name>
<dbReference type="GO" id="GO:0005524">
    <property type="term" value="F:ATP binding"/>
    <property type="evidence" value="ECO:0007669"/>
    <property type="project" value="UniProtKB-KW"/>
</dbReference>
<evidence type="ECO:0000259" key="21">
    <source>
        <dbReference type="PROSITE" id="PS50109"/>
    </source>
</evidence>
<evidence type="ECO:0000313" key="22">
    <source>
        <dbReference type="EMBL" id="MEF3080531.1"/>
    </source>
</evidence>
<dbReference type="CDD" id="cd16917">
    <property type="entry name" value="HATPase_UhpB-NarQ-NarX-like"/>
    <property type="match status" value="1"/>
</dbReference>
<keyword evidence="7" id="KW-0963">Cytoplasm</keyword>
<keyword evidence="15" id="KW-0902">Two-component regulatory system</keyword>
<keyword evidence="6" id="KW-0004">4Fe-4S</keyword>
<evidence type="ECO:0000256" key="6">
    <source>
        <dbReference type="ARBA" id="ARBA00022485"/>
    </source>
</evidence>
<evidence type="ECO:0000256" key="10">
    <source>
        <dbReference type="ARBA" id="ARBA00022723"/>
    </source>
</evidence>
<dbReference type="Proteomes" id="UP001356704">
    <property type="component" value="Unassembled WGS sequence"/>
</dbReference>
<keyword evidence="23" id="KW-1185">Reference proteome</keyword>
<evidence type="ECO:0000256" key="18">
    <source>
        <dbReference type="ARBA" id="ARBA00030800"/>
    </source>
</evidence>
<keyword evidence="19" id="KW-0175">Coiled coil</keyword>
<feature type="coiled-coil region" evidence="19">
    <location>
        <begin position="349"/>
        <end position="376"/>
    </location>
</feature>
<evidence type="ECO:0000256" key="13">
    <source>
        <dbReference type="ARBA" id="ARBA00022840"/>
    </source>
</evidence>
<comment type="catalytic activity">
    <reaction evidence="1">
        <text>ATP + protein L-histidine = ADP + protein N-phospho-L-histidine.</text>
        <dbReference type="EC" id="2.7.13.3"/>
    </reaction>
</comment>
<keyword evidence="20" id="KW-0472">Membrane</keyword>